<proteinExistence type="predicted"/>
<evidence type="ECO:0000313" key="1">
    <source>
        <dbReference type="EMBL" id="ANI99088.1"/>
    </source>
</evidence>
<accession>A0A191UDF7</accession>
<name>A0A191UDF7_9BURK</name>
<dbReference type="STRING" id="1743168.A8O14_02655"/>
<keyword evidence="2" id="KW-1185">Reference proteome</keyword>
<dbReference type="RefSeq" id="WP_068948093.1">
    <property type="nucleotide sequence ID" value="NZ_CP015922.1"/>
</dbReference>
<reference evidence="2" key="1">
    <citation type="submission" date="2016-05" db="EMBL/GenBank/DDBJ databases">
        <title>Polynucleobacter sp. QLW-P1FAT50C-4 genome.</title>
        <authorList>
            <person name="Hahn M.W."/>
        </authorList>
    </citation>
    <scope>NUCLEOTIDE SEQUENCE [LARGE SCALE GENOMIC DNA]</scope>
    <source>
        <strain evidence="2">QLW-P1FAT50C-4</strain>
    </source>
</reference>
<dbReference type="Proteomes" id="UP000078463">
    <property type="component" value="Chromosome"/>
</dbReference>
<dbReference type="KEGG" id="pwu:A8O14_02655"/>
<evidence type="ECO:0000313" key="2">
    <source>
        <dbReference type="Proteomes" id="UP000078463"/>
    </source>
</evidence>
<dbReference type="AlphaFoldDB" id="A0A191UDF7"/>
<gene>
    <name evidence="1" type="ORF">A8O14_02655</name>
</gene>
<protein>
    <submittedName>
        <fullName evidence="1">Uncharacterized protein</fullName>
    </submittedName>
</protein>
<sequence>MKQIHPNQTKTIATGRETNLALNVMSTENKLAGSHLAPFSNPTNNLKGLKMSTKITIADQEFTLSSIPLVGMVKIINHIDKVGQEFNADTVDALIDGLYFGVKRNHPEVNRELFEWNIDASNIGVLLKAFQEVNASTFGKKQAIVKGKK</sequence>
<organism evidence="1 2">
    <name type="scientific">Polynucleobacter wuianus</name>
    <dbReference type="NCBI Taxonomy" id="1743168"/>
    <lineage>
        <taxon>Bacteria</taxon>
        <taxon>Pseudomonadati</taxon>
        <taxon>Pseudomonadota</taxon>
        <taxon>Betaproteobacteria</taxon>
        <taxon>Burkholderiales</taxon>
        <taxon>Burkholderiaceae</taxon>
        <taxon>Polynucleobacter</taxon>
    </lineage>
</organism>
<dbReference type="EMBL" id="CP015922">
    <property type="protein sequence ID" value="ANI99088.1"/>
    <property type="molecule type" value="Genomic_DNA"/>
</dbReference>